<dbReference type="Proteomes" id="UP000595437">
    <property type="component" value="Chromosome 2"/>
</dbReference>
<reference evidence="2" key="1">
    <citation type="submission" date="2021-01" db="EMBL/GenBank/DDBJ databases">
        <title>Caligus Genome Assembly.</title>
        <authorList>
            <person name="Gallardo-Escarate C."/>
        </authorList>
    </citation>
    <scope>NUCLEOTIDE SEQUENCE [LARGE SCALE GENOMIC DNA]</scope>
</reference>
<dbReference type="InterPro" id="IPR036179">
    <property type="entry name" value="Ig-like_dom_sf"/>
</dbReference>
<gene>
    <name evidence="1" type="ORF">FKW44_002255</name>
</gene>
<name>A0A7T8QW77_CALRO</name>
<dbReference type="SUPFAM" id="SSF48726">
    <property type="entry name" value="Immunoglobulin"/>
    <property type="match status" value="1"/>
</dbReference>
<dbReference type="EMBL" id="CP045891">
    <property type="protein sequence ID" value="QQP57318.1"/>
    <property type="molecule type" value="Genomic_DNA"/>
</dbReference>
<keyword evidence="2" id="KW-1185">Reference proteome</keyword>
<dbReference type="AlphaFoldDB" id="A0A7T8QW77"/>
<accession>A0A7T8QW77</accession>
<organism evidence="1 2">
    <name type="scientific">Caligus rogercresseyi</name>
    <name type="common">Sea louse</name>
    <dbReference type="NCBI Taxonomy" id="217165"/>
    <lineage>
        <taxon>Eukaryota</taxon>
        <taxon>Metazoa</taxon>
        <taxon>Ecdysozoa</taxon>
        <taxon>Arthropoda</taxon>
        <taxon>Crustacea</taxon>
        <taxon>Multicrustacea</taxon>
        <taxon>Hexanauplia</taxon>
        <taxon>Copepoda</taxon>
        <taxon>Siphonostomatoida</taxon>
        <taxon>Caligidae</taxon>
        <taxon>Caligus</taxon>
    </lineage>
</organism>
<dbReference type="PANTHER" id="PTHR23278:SF19">
    <property type="entry name" value="OBSCURIN"/>
    <property type="match status" value="1"/>
</dbReference>
<evidence type="ECO:0000313" key="2">
    <source>
        <dbReference type="Proteomes" id="UP000595437"/>
    </source>
</evidence>
<feature type="non-terminal residue" evidence="1">
    <location>
        <position position="60"/>
    </location>
</feature>
<proteinExistence type="predicted"/>
<evidence type="ECO:0000313" key="1">
    <source>
        <dbReference type="EMBL" id="QQP57318.1"/>
    </source>
</evidence>
<dbReference type="Gene3D" id="2.60.40.10">
    <property type="entry name" value="Immunoglobulins"/>
    <property type="match status" value="1"/>
</dbReference>
<sequence>MAEVWSDEKWFGSRAQFRPDAFPAVLRVHDVRGSDAGLYRCRVDFTEAQTRNTLINLTVI</sequence>
<evidence type="ECO:0008006" key="3">
    <source>
        <dbReference type="Google" id="ProtNLM"/>
    </source>
</evidence>
<dbReference type="PANTHER" id="PTHR23278">
    <property type="entry name" value="SIDESTEP PROTEIN"/>
    <property type="match status" value="1"/>
</dbReference>
<protein>
    <recommendedName>
        <fullName evidence="3">Ig-like domain-containing protein</fullName>
    </recommendedName>
</protein>
<dbReference type="OrthoDB" id="10006996at2759"/>
<dbReference type="InterPro" id="IPR013783">
    <property type="entry name" value="Ig-like_fold"/>
</dbReference>